<proteinExistence type="predicted"/>
<keyword evidence="1" id="KW-0472">Membrane</keyword>
<accession>A0AA49GID2</accession>
<feature type="transmembrane region" description="Helical" evidence="1">
    <location>
        <begin position="12"/>
        <end position="32"/>
    </location>
</feature>
<reference evidence="2" key="2">
    <citation type="journal article" date="2024" name="Antonie Van Leeuwenhoek">
        <title>Roseihalotalea indica gen. nov., sp. nov., a halophilic Bacteroidetes from mesopelagic Southwest Indian Ocean with higher carbohydrate metabolic potential.</title>
        <authorList>
            <person name="Chen B."/>
            <person name="Zhang M."/>
            <person name="Lin D."/>
            <person name="Ye J."/>
            <person name="Tang K."/>
        </authorList>
    </citation>
    <scope>NUCLEOTIDE SEQUENCE</scope>
    <source>
        <strain evidence="2">TK19036</strain>
    </source>
</reference>
<evidence type="ECO:0000256" key="1">
    <source>
        <dbReference type="SAM" id="Phobius"/>
    </source>
</evidence>
<gene>
    <name evidence="2" type="ORF">K4G66_23110</name>
</gene>
<evidence type="ECO:0000313" key="2">
    <source>
        <dbReference type="EMBL" id="WKN35272.1"/>
    </source>
</evidence>
<feature type="transmembrane region" description="Helical" evidence="1">
    <location>
        <begin position="38"/>
        <end position="56"/>
    </location>
</feature>
<protein>
    <submittedName>
        <fullName evidence="2">Uncharacterized protein</fullName>
    </submittedName>
</protein>
<keyword evidence="1" id="KW-1133">Transmembrane helix</keyword>
<sequence length="179" mass="20406">MKNRIRISLGYYFPFLMNLAAVLVCLAGIALLFVKPQIGAPLLILGAIVITARYRLEVNLTNRSYHDYLWVAGFKSGERGTFNHIECLYLNESKYSQQVHSRASTMTRYGTEYNGYIKFDTDEVHLLSDDSKRKVLKKLEKLSEKLRSNVVLSTNITINAEVLDYTKEPENSTLSDTTN</sequence>
<reference evidence="2" key="1">
    <citation type="journal article" date="2023" name="Comput. Struct. Biotechnol. J.">
        <title>Discovery of a novel marine Bacteroidetes with a rich repertoire of carbohydrate-active enzymes.</title>
        <authorList>
            <person name="Chen B."/>
            <person name="Liu G."/>
            <person name="Chen Q."/>
            <person name="Wang H."/>
            <person name="Liu L."/>
            <person name="Tang K."/>
        </authorList>
    </citation>
    <scope>NUCLEOTIDE SEQUENCE</scope>
    <source>
        <strain evidence="2">TK19036</strain>
    </source>
</reference>
<dbReference type="EMBL" id="CP120682">
    <property type="protein sequence ID" value="WKN35272.1"/>
    <property type="molecule type" value="Genomic_DNA"/>
</dbReference>
<dbReference type="AlphaFoldDB" id="A0AA49GID2"/>
<organism evidence="2">
    <name type="scientific">Roseihalotalea indica</name>
    <dbReference type="NCBI Taxonomy" id="2867963"/>
    <lineage>
        <taxon>Bacteria</taxon>
        <taxon>Pseudomonadati</taxon>
        <taxon>Bacteroidota</taxon>
        <taxon>Cytophagia</taxon>
        <taxon>Cytophagales</taxon>
        <taxon>Catalimonadaceae</taxon>
        <taxon>Roseihalotalea</taxon>
    </lineage>
</organism>
<name>A0AA49GID2_9BACT</name>
<keyword evidence="1" id="KW-0812">Transmembrane</keyword>